<dbReference type="KEGG" id="ecor:SAMEA4412678_0106"/>
<name>A0A8B4GLV7_EIKCO</name>
<dbReference type="SUPFAM" id="SSF160631">
    <property type="entry name" value="SMI1/KNR4-like"/>
    <property type="match status" value="1"/>
</dbReference>
<gene>
    <name evidence="1" type="ORF">SAMEA4412678_00106</name>
</gene>
<evidence type="ECO:0000313" key="2">
    <source>
        <dbReference type="Proteomes" id="UP000215465"/>
    </source>
</evidence>
<sequence>MVSKASLTNMFTPLSAEQIMAKLPKRAVAVKRLDKLPPLPAAYLSFLQQCESVEITPDIRLWDYPTALGENRRLGSDYPDVAARYWLIGDAGQGDTWFIGKESGNILFYDHDQGEYDEADARFADMGIGFIPFLQTAFLFQELEGLFETQPEPGQPIRDAFKTRMDTIAPGLYEQYPFAYW</sequence>
<evidence type="ECO:0008006" key="3">
    <source>
        <dbReference type="Google" id="ProtNLM"/>
    </source>
</evidence>
<protein>
    <recommendedName>
        <fullName evidence="3">SMI1/KNR4 family protein</fullName>
    </recommendedName>
</protein>
<dbReference type="InterPro" id="IPR037883">
    <property type="entry name" value="Knr4/Smi1-like_sf"/>
</dbReference>
<evidence type="ECO:0000313" key="1">
    <source>
        <dbReference type="EMBL" id="SNW06154.1"/>
    </source>
</evidence>
<reference evidence="1 2" key="1">
    <citation type="submission" date="2017-06" db="EMBL/GenBank/DDBJ databases">
        <authorList>
            <consortium name="Pathogen Informatics"/>
        </authorList>
    </citation>
    <scope>NUCLEOTIDE SEQUENCE [LARGE SCALE GENOMIC DNA]</scope>
    <source>
        <strain evidence="1 2">NCTC10596</strain>
    </source>
</reference>
<accession>A0A8B4GLV7</accession>
<dbReference type="AlphaFoldDB" id="A0A8B4GLV7"/>
<dbReference type="EMBL" id="LT906482">
    <property type="protein sequence ID" value="SNW06154.1"/>
    <property type="molecule type" value="Genomic_DNA"/>
</dbReference>
<proteinExistence type="predicted"/>
<organism evidence="1 2">
    <name type="scientific">Eikenella corrodens</name>
    <dbReference type="NCBI Taxonomy" id="539"/>
    <lineage>
        <taxon>Bacteria</taxon>
        <taxon>Pseudomonadati</taxon>
        <taxon>Pseudomonadota</taxon>
        <taxon>Betaproteobacteria</taxon>
        <taxon>Neisseriales</taxon>
        <taxon>Neisseriaceae</taxon>
        <taxon>Eikenella</taxon>
    </lineage>
</organism>
<dbReference type="Proteomes" id="UP000215465">
    <property type="component" value="Chromosome 1"/>
</dbReference>